<accession>A0ABW2CUR8</accession>
<evidence type="ECO:0000313" key="2">
    <source>
        <dbReference type="EMBL" id="MFC6885252.1"/>
    </source>
</evidence>
<protein>
    <submittedName>
        <fullName evidence="2">Uncharacterized protein</fullName>
    </submittedName>
</protein>
<keyword evidence="1" id="KW-1133">Transmembrane helix</keyword>
<keyword evidence="3" id="KW-1185">Reference proteome</keyword>
<reference evidence="3" key="1">
    <citation type="journal article" date="2019" name="Int. J. Syst. Evol. Microbiol.">
        <title>The Global Catalogue of Microorganisms (GCM) 10K type strain sequencing project: providing services to taxonomists for standard genome sequencing and annotation.</title>
        <authorList>
            <consortium name="The Broad Institute Genomics Platform"/>
            <consortium name="The Broad Institute Genome Sequencing Center for Infectious Disease"/>
            <person name="Wu L."/>
            <person name="Ma J."/>
        </authorList>
    </citation>
    <scope>NUCLEOTIDE SEQUENCE [LARGE SCALE GENOMIC DNA]</scope>
    <source>
        <strain evidence="3">JCM 3369</strain>
    </source>
</reference>
<keyword evidence="1" id="KW-0812">Transmembrane</keyword>
<proteinExistence type="predicted"/>
<keyword evidence="1" id="KW-0472">Membrane</keyword>
<name>A0ABW2CUR8_9ACTN</name>
<feature type="transmembrane region" description="Helical" evidence="1">
    <location>
        <begin position="52"/>
        <end position="72"/>
    </location>
</feature>
<dbReference type="EMBL" id="JBHSXS010000035">
    <property type="protein sequence ID" value="MFC6885252.1"/>
    <property type="molecule type" value="Genomic_DNA"/>
</dbReference>
<dbReference type="RefSeq" id="WP_378063919.1">
    <property type="nucleotide sequence ID" value="NZ_JBHSXS010000035.1"/>
</dbReference>
<dbReference type="Proteomes" id="UP001596380">
    <property type="component" value="Unassembled WGS sequence"/>
</dbReference>
<evidence type="ECO:0000256" key="1">
    <source>
        <dbReference type="SAM" id="Phobius"/>
    </source>
</evidence>
<comment type="caution">
    <text evidence="2">The sequence shown here is derived from an EMBL/GenBank/DDBJ whole genome shotgun (WGS) entry which is preliminary data.</text>
</comment>
<evidence type="ECO:0000313" key="3">
    <source>
        <dbReference type="Proteomes" id="UP001596380"/>
    </source>
</evidence>
<sequence length="191" mass="18810">METRPLLGELRVRSRVLAGAAGTVAALAAGWPLANAALGAGPGREPLPAGRILTLGGVAATASLTVGAGWTLDRSSSGRTRGYALARGGLDLRVDYVTPPGGPTAAELWEGLGRVLRVGDPGARLGAARPAGTAHGASGLTGTLVRKGRRGQATVLPAPDGSVAVEALAVGGDAAARAAARRVVASIVFGT</sequence>
<organism evidence="2 3">
    <name type="scientific">Actinomadura yumaensis</name>
    <dbReference type="NCBI Taxonomy" id="111807"/>
    <lineage>
        <taxon>Bacteria</taxon>
        <taxon>Bacillati</taxon>
        <taxon>Actinomycetota</taxon>
        <taxon>Actinomycetes</taxon>
        <taxon>Streptosporangiales</taxon>
        <taxon>Thermomonosporaceae</taxon>
        <taxon>Actinomadura</taxon>
    </lineage>
</organism>
<gene>
    <name evidence="2" type="ORF">ACFQKB_36225</name>
</gene>